<evidence type="ECO:0000256" key="2">
    <source>
        <dbReference type="ARBA" id="ARBA00022801"/>
    </source>
</evidence>
<dbReference type="PANTHER" id="PTHR10353">
    <property type="entry name" value="GLYCOSYL HYDROLASE"/>
    <property type="match status" value="1"/>
</dbReference>
<protein>
    <submittedName>
        <fullName evidence="5">Glycosyl hydrolase, family 1</fullName>
    </submittedName>
</protein>
<reference evidence="5 6" key="1">
    <citation type="journal article" date="2012" name="J. Bacteriol.">
        <title>Complete genome sequence of Enterobacter aerogenes KCTC 2190.</title>
        <authorList>
            <person name="Shin S.H."/>
            <person name="Kim S."/>
            <person name="Kim J.Y."/>
            <person name="Lee S."/>
            <person name="Um Y."/>
            <person name="Oh M.K."/>
            <person name="Kim Y.R."/>
            <person name="Lee J."/>
            <person name="Yang K.S."/>
        </authorList>
    </citation>
    <scope>NUCLEOTIDE SEQUENCE [LARGE SCALE GENOMIC DNA]</scope>
    <source>
        <strain evidence="5 6">KCTC 2190</strain>
    </source>
</reference>
<dbReference type="PRINTS" id="PR00131">
    <property type="entry name" value="GLHYDRLASE1"/>
</dbReference>
<name>A0A0H3G0M4_KLEAK</name>
<dbReference type="OrthoDB" id="9765195at2"/>
<dbReference type="InterPro" id="IPR017853">
    <property type="entry name" value="GH"/>
</dbReference>
<dbReference type="HOGENOM" id="CLU_001859_0_1_6"/>
<evidence type="ECO:0000256" key="3">
    <source>
        <dbReference type="ARBA" id="ARBA00023295"/>
    </source>
</evidence>
<proteinExistence type="inferred from homology"/>
<dbReference type="eggNOG" id="COG2723">
    <property type="taxonomic scope" value="Bacteria"/>
</dbReference>
<keyword evidence="2 5" id="KW-0378">Hydrolase</keyword>
<evidence type="ECO:0000256" key="1">
    <source>
        <dbReference type="ARBA" id="ARBA00010838"/>
    </source>
</evidence>
<comment type="similarity">
    <text evidence="1 4">Belongs to the glycosyl hydrolase 1 family.</text>
</comment>
<dbReference type="InterPro" id="IPR001360">
    <property type="entry name" value="Glyco_hydro_1"/>
</dbReference>
<dbReference type="SUPFAM" id="SSF51445">
    <property type="entry name" value="(Trans)glycosidases"/>
    <property type="match status" value="1"/>
</dbReference>
<dbReference type="GeneID" id="93311971"/>
<evidence type="ECO:0000256" key="4">
    <source>
        <dbReference type="RuleBase" id="RU003690"/>
    </source>
</evidence>
<dbReference type="GO" id="GO:0005829">
    <property type="term" value="C:cytosol"/>
    <property type="evidence" value="ECO:0007669"/>
    <property type="project" value="TreeGrafter"/>
</dbReference>
<dbReference type="Gene3D" id="3.20.20.80">
    <property type="entry name" value="Glycosidases"/>
    <property type="match status" value="1"/>
</dbReference>
<dbReference type="GO" id="GO:0016052">
    <property type="term" value="P:carbohydrate catabolic process"/>
    <property type="evidence" value="ECO:0007669"/>
    <property type="project" value="TreeGrafter"/>
</dbReference>
<dbReference type="RefSeq" id="WP_015705375.1">
    <property type="nucleotide sequence ID" value="NC_015663.1"/>
</dbReference>
<dbReference type="KEGG" id="eae:EAE_18935"/>
<gene>
    <name evidence="5" type="ordered locus">EAE_18935</name>
</gene>
<dbReference type="GO" id="GO:0008422">
    <property type="term" value="F:beta-glucosidase activity"/>
    <property type="evidence" value="ECO:0007669"/>
    <property type="project" value="TreeGrafter"/>
</dbReference>
<accession>A0A0H3G0M4</accession>
<dbReference type="AlphaFoldDB" id="A0A0H3G0M4"/>
<dbReference type="FunFam" id="3.20.20.80:FF:000004">
    <property type="entry name" value="Beta-glucosidase 6-phospho-beta-glucosidase"/>
    <property type="match status" value="1"/>
</dbReference>
<dbReference type="Pfam" id="PF00232">
    <property type="entry name" value="Glyco_hydro_1"/>
    <property type="match status" value="1"/>
</dbReference>
<evidence type="ECO:0000313" key="5">
    <source>
        <dbReference type="EMBL" id="AEG98694.1"/>
    </source>
</evidence>
<dbReference type="PANTHER" id="PTHR10353:SF139">
    <property type="entry name" value="6-PHOSPHO-BETA-GLUCOSIDASE GMUD"/>
    <property type="match status" value="1"/>
</dbReference>
<dbReference type="Proteomes" id="UP000008881">
    <property type="component" value="Chromosome"/>
</dbReference>
<keyword evidence="3" id="KW-0326">Glycosidase</keyword>
<organism evidence="5 6">
    <name type="scientific">Klebsiella aerogenes (strain ATCC 13048 / DSM 30053 / CCUG 1429 / JCM 1235 / KCTC 2190 / NBRC 13534 / NCIMB 10102 / NCTC 10006 / CDC 819-56)</name>
    <name type="common">Enterobacter aerogenes</name>
    <dbReference type="NCBI Taxonomy" id="1028307"/>
    <lineage>
        <taxon>Bacteria</taxon>
        <taxon>Pseudomonadati</taxon>
        <taxon>Pseudomonadota</taxon>
        <taxon>Gammaproteobacteria</taxon>
        <taxon>Enterobacterales</taxon>
        <taxon>Enterobacteriaceae</taxon>
        <taxon>Klebsiella/Raoultella group</taxon>
        <taxon>Klebsiella</taxon>
    </lineage>
</organism>
<keyword evidence="6" id="KW-1185">Reference proteome</keyword>
<dbReference type="EMBL" id="CP002824">
    <property type="protein sequence ID" value="AEG98694.1"/>
    <property type="molecule type" value="Genomic_DNA"/>
</dbReference>
<sequence>MNRYQFPEGFFWGAAASGPQTEGFANKPHRSIWDSWYAEQPNRFFQQIGPQKVCETYSKYKEDVALMKQTGFNSFRTSIQWSRLIDDFETGTPNAEAVRFYNNYFDEMIASGIEPMINLYHFDMPEILQKQYGGFESPHVTDLFARFARTAFELFGHKVKYWITFNEPIVPVEGGYLYDFHYPCKKDGKLAAQVAFNIMLAHAKAVHLYRKLELPGEIGVVLNLTPSYTRNNSDEDKKAAWYADLFFNRSFLEPLVKHEFPKELCEVLATHDCLPEIKKADVDLITSSRVDFLGVNYYVPRRVKARECPYELDYFTPEYYFENYSDPEGRFNPYRDNNEIFPQAIYDIASNIRDNYDNMKWYLAEIGIAMDIQSEGPVLADGVIDDTFRIELMEEHLEQLHRAISEGANCFGVHQWTFIDNWSWINSFKRRYGFWRLDLESGERQIKRNALWFAQLAASNGFTPGAFIKGNK</sequence>
<dbReference type="PATRIC" id="fig|1028307.3.peg.3785"/>
<evidence type="ECO:0000313" key="6">
    <source>
        <dbReference type="Proteomes" id="UP000008881"/>
    </source>
</evidence>